<dbReference type="STRING" id="13706.A0A1X2HIS8"/>
<dbReference type="AlphaFoldDB" id="A0A1X2HIS8"/>
<comment type="similarity">
    <text evidence="1">Belongs to the avfA family.</text>
</comment>
<evidence type="ECO:0000313" key="3">
    <source>
        <dbReference type="EMBL" id="ORY99004.1"/>
    </source>
</evidence>
<feature type="domain" description="NAD(P)-binding" evidence="2">
    <location>
        <begin position="7"/>
        <end position="206"/>
    </location>
</feature>
<evidence type="ECO:0000256" key="1">
    <source>
        <dbReference type="ARBA" id="ARBA00038376"/>
    </source>
</evidence>
<evidence type="ECO:0000313" key="4">
    <source>
        <dbReference type="Proteomes" id="UP000242180"/>
    </source>
</evidence>
<dbReference type="Proteomes" id="UP000242180">
    <property type="component" value="Unassembled WGS sequence"/>
</dbReference>
<gene>
    <name evidence="3" type="ORF">BCR43DRAFT_544247</name>
</gene>
<dbReference type="GO" id="GO:0004074">
    <property type="term" value="F:biliverdin reductase [NAD(P)H] activity"/>
    <property type="evidence" value="ECO:0007669"/>
    <property type="project" value="TreeGrafter"/>
</dbReference>
<dbReference type="InParanoid" id="A0A1X2HIS8"/>
<keyword evidence="4" id="KW-1185">Reference proteome</keyword>
<dbReference type="Gene3D" id="3.40.50.720">
    <property type="entry name" value="NAD(P)-binding Rossmann-like Domain"/>
    <property type="match status" value="1"/>
</dbReference>
<sequence>MRILILGATGATGQEILRKALEQGYDVNILARSPEKLPQDLLSRVTVFKGELSDAVTMSASLDGVDAVISALGPGSNHPAGLPLAHGYTLLLELMKTKHVNRLIALSTPSFVDKANDRYAIMSNPASPTMKALILMIKTFARSAYNDILAYSNLIQQSDLQWTLYRVGLLNNTEESEQVRVGYVGDVGMFTSRKDIAKFCLEELQQSAWVHKMPLISSA</sequence>
<dbReference type="InterPro" id="IPR051606">
    <property type="entry name" value="Polyketide_Oxido-like"/>
</dbReference>
<dbReference type="PANTHER" id="PTHR43355:SF2">
    <property type="entry name" value="FLAVIN REDUCTASE (NADPH)"/>
    <property type="match status" value="1"/>
</dbReference>
<dbReference type="OrthoDB" id="10254221at2759"/>
<dbReference type="InterPro" id="IPR036291">
    <property type="entry name" value="NAD(P)-bd_dom_sf"/>
</dbReference>
<comment type="caution">
    <text evidence="3">The sequence shown here is derived from an EMBL/GenBank/DDBJ whole genome shotgun (WGS) entry which is preliminary data.</text>
</comment>
<dbReference type="OMA" id="RRDWANW"/>
<dbReference type="SUPFAM" id="SSF51735">
    <property type="entry name" value="NAD(P)-binding Rossmann-fold domains"/>
    <property type="match status" value="1"/>
</dbReference>
<reference evidence="3 4" key="1">
    <citation type="submission" date="2016-07" db="EMBL/GenBank/DDBJ databases">
        <title>Pervasive Adenine N6-methylation of Active Genes in Fungi.</title>
        <authorList>
            <consortium name="DOE Joint Genome Institute"/>
            <person name="Mondo S.J."/>
            <person name="Dannebaum R.O."/>
            <person name="Kuo R.C."/>
            <person name="Labutti K."/>
            <person name="Haridas S."/>
            <person name="Kuo A."/>
            <person name="Salamov A."/>
            <person name="Ahrendt S.R."/>
            <person name="Lipzen A."/>
            <person name="Sullivan W."/>
            <person name="Andreopoulos W.B."/>
            <person name="Clum A."/>
            <person name="Lindquist E."/>
            <person name="Daum C."/>
            <person name="Ramamoorthy G.K."/>
            <person name="Gryganskyi A."/>
            <person name="Culley D."/>
            <person name="Magnuson J.K."/>
            <person name="James T.Y."/>
            <person name="O'Malley M.A."/>
            <person name="Stajich J.E."/>
            <person name="Spatafora J.W."/>
            <person name="Visel A."/>
            <person name="Grigoriev I.V."/>
        </authorList>
    </citation>
    <scope>NUCLEOTIDE SEQUENCE [LARGE SCALE GENOMIC DNA]</scope>
    <source>
        <strain evidence="3 4">NRRL 2496</strain>
    </source>
</reference>
<protein>
    <submittedName>
        <fullName evidence="3">NAD(P)-binding protein</fullName>
    </submittedName>
</protein>
<dbReference type="PANTHER" id="PTHR43355">
    <property type="entry name" value="FLAVIN REDUCTASE (NADPH)"/>
    <property type="match status" value="1"/>
</dbReference>
<name>A0A1X2HIS8_SYNRA</name>
<dbReference type="EMBL" id="MCGN01000003">
    <property type="protein sequence ID" value="ORY99004.1"/>
    <property type="molecule type" value="Genomic_DNA"/>
</dbReference>
<dbReference type="GO" id="GO:0042602">
    <property type="term" value="F:riboflavin reductase (NADPH) activity"/>
    <property type="evidence" value="ECO:0007669"/>
    <property type="project" value="TreeGrafter"/>
</dbReference>
<dbReference type="Pfam" id="PF13460">
    <property type="entry name" value="NAD_binding_10"/>
    <property type="match status" value="1"/>
</dbReference>
<organism evidence="3 4">
    <name type="scientific">Syncephalastrum racemosum</name>
    <name type="common">Filamentous fungus</name>
    <dbReference type="NCBI Taxonomy" id="13706"/>
    <lineage>
        <taxon>Eukaryota</taxon>
        <taxon>Fungi</taxon>
        <taxon>Fungi incertae sedis</taxon>
        <taxon>Mucoromycota</taxon>
        <taxon>Mucoromycotina</taxon>
        <taxon>Mucoromycetes</taxon>
        <taxon>Mucorales</taxon>
        <taxon>Syncephalastraceae</taxon>
        <taxon>Syncephalastrum</taxon>
    </lineage>
</organism>
<evidence type="ECO:0000259" key="2">
    <source>
        <dbReference type="Pfam" id="PF13460"/>
    </source>
</evidence>
<accession>A0A1X2HIS8</accession>
<proteinExistence type="inferred from homology"/>
<dbReference type="InterPro" id="IPR016040">
    <property type="entry name" value="NAD(P)-bd_dom"/>
</dbReference>